<organism evidence="1 2">
    <name type="scientific">Monilinia fructicola</name>
    <name type="common">Brown rot fungus</name>
    <name type="synonym">Ciboria fructicola</name>
    <dbReference type="NCBI Taxonomy" id="38448"/>
    <lineage>
        <taxon>Eukaryota</taxon>
        <taxon>Fungi</taxon>
        <taxon>Dikarya</taxon>
        <taxon>Ascomycota</taxon>
        <taxon>Pezizomycotina</taxon>
        <taxon>Leotiomycetes</taxon>
        <taxon>Helotiales</taxon>
        <taxon>Sclerotiniaceae</taxon>
        <taxon>Monilinia</taxon>
    </lineage>
</organism>
<dbReference type="AlphaFoldDB" id="A0A5M9JA99"/>
<protein>
    <submittedName>
        <fullName evidence="1">Uncharacterized protein</fullName>
    </submittedName>
</protein>
<reference evidence="1 2" key="1">
    <citation type="submission" date="2019-06" db="EMBL/GenBank/DDBJ databases">
        <title>Genome Sequence of the Brown Rot Fungal Pathogen Monilinia fructicola.</title>
        <authorList>
            <person name="De Miccolis Angelini R.M."/>
            <person name="Landi L."/>
            <person name="Abate D."/>
            <person name="Pollastro S."/>
            <person name="Romanazzi G."/>
            <person name="Faretra F."/>
        </authorList>
    </citation>
    <scope>NUCLEOTIDE SEQUENCE [LARGE SCALE GENOMIC DNA]</scope>
    <source>
        <strain evidence="1 2">Mfrc123</strain>
    </source>
</reference>
<dbReference type="Proteomes" id="UP000322873">
    <property type="component" value="Unassembled WGS sequence"/>
</dbReference>
<name>A0A5M9JA99_MONFR</name>
<accession>A0A5M9JA99</accession>
<comment type="caution">
    <text evidence="1">The sequence shown here is derived from an EMBL/GenBank/DDBJ whole genome shotgun (WGS) entry which is preliminary data.</text>
</comment>
<dbReference type="EMBL" id="VICG01000013">
    <property type="protein sequence ID" value="KAA8565707.1"/>
    <property type="molecule type" value="Genomic_DNA"/>
</dbReference>
<evidence type="ECO:0000313" key="2">
    <source>
        <dbReference type="Proteomes" id="UP000322873"/>
    </source>
</evidence>
<evidence type="ECO:0000313" key="1">
    <source>
        <dbReference type="EMBL" id="KAA8565707.1"/>
    </source>
</evidence>
<sequence>MQSRYTMMDPSSPMSRYSRTGVYSRKLYKMGLGFFTWLFLIPSHFLRIHLSQWRLARFVWLHFLAPKYLFTETESGMGEPLCTICFLLVLIQASNHSNIVLL</sequence>
<gene>
    <name evidence="1" type="ORF">EYC84_009550</name>
</gene>
<keyword evidence="2" id="KW-1185">Reference proteome</keyword>
<proteinExistence type="predicted"/>